<comment type="pathway">
    <text evidence="1">Nucleotide-sugar biosynthesis; UDP-alpha-D-glucuronate biosynthesis; UDP-alpha-D-glucuronate from UDP-alpha-D-glucose: step 1/1.</text>
</comment>
<evidence type="ECO:0000256" key="4">
    <source>
        <dbReference type="ARBA" id="ARBA00023002"/>
    </source>
</evidence>
<evidence type="ECO:0000256" key="1">
    <source>
        <dbReference type="ARBA" id="ARBA00004701"/>
    </source>
</evidence>
<proteinExistence type="inferred from homology"/>
<dbReference type="Gene3D" id="1.20.5.100">
    <property type="entry name" value="Cytochrome c1, transmembrane anchor, C-terminal"/>
    <property type="match status" value="1"/>
</dbReference>
<evidence type="ECO:0000259" key="12">
    <source>
        <dbReference type="SMART" id="SM00984"/>
    </source>
</evidence>
<evidence type="ECO:0000256" key="5">
    <source>
        <dbReference type="ARBA" id="ARBA00023027"/>
    </source>
</evidence>
<dbReference type="GO" id="GO:0003979">
    <property type="term" value="F:UDP-glucose 6-dehydrogenase activity"/>
    <property type="evidence" value="ECO:0007669"/>
    <property type="project" value="UniProtKB-EC"/>
</dbReference>
<dbReference type="InterPro" id="IPR008927">
    <property type="entry name" value="6-PGluconate_DH-like_C_sf"/>
</dbReference>
<keyword evidence="4 8" id="KW-0560">Oxidoreductase</keyword>
<sequence length="444" mass="47710">MSTISVIGTGYLGATHAACLADLGFEVIALDTDPAKIESLRAGRLPFFEPGLPELLEKHLSSGRLRFTDSYEDAATADLHFLCVGTPQRAEGMAADTSQVFAAVNALVPRLSGDTVVVGKSTVPVGTATDLQRRADDLAHDGVHVEIAWNPEFLREGHAVQDTLRPDRLVFGINGEAGEKALREVYAALLDDGIPLVVTDVVSAELVKVSANAFLATKVSFINAVSELCEATGGDVTAVADALGHDHRIGPAFLRAGLGFGGGCLPKDIRAMMARAGELGVDQAVAFLREVDGINMRRRQRVVDLAVEELDGSVFGRRIGVLGAAFKPLTDDVRDSPALDVAAQLHLRGASVVVHDPQAVDNARKLFPALGYATDVERALRDVDLVLHLTDWQEYRDLDPGELAGLVTQRRVVDARNALDSTRWREHGWTVRAIGRPRMTPIET</sequence>
<dbReference type="InterPro" id="IPR036291">
    <property type="entry name" value="NAD(P)-bd_dom_sf"/>
</dbReference>
<dbReference type="NCBIfam" id="TIGR03026">
    <property type="entry name" value="NDP-sugDHase"/>
    <property type="match status" value="1"/>
</dbReference>
<dbReference type="EMBL" id="CADCUL010000137">
    <property type="protein sequence ID" value="CAA9378105.1"/>
    <property type="molecule type" value="Genomic_DNA"/>
</dbReference>
<feature type="binding site" evidence="11">
    <location>
        <position position="31"/>
    </location>
    <ligand>
        <name>NAD(+)</name>
        <dbReference type="ChEBI" id="CHEBI:57540"/>
    </ligand>
</feature>
<feature type="binding site" evidence="11">
    <location>
        <position position="156"/>
    </location>
    <ligand>
        <name>NAD(+)</name>
        <dbReference type="ChEBI" id="CHEBI:57540"/>
    </ligand>
</feature>
<feature type="binding site" evidence="11">
    <location>
        <position position="122"/>
    </location>
    <ligand>
        <name>NAD(+)</name>
        <dbReference type="ChEBI" id="CHEBI:57540"/>
    </ligand>
</feature>
<evidence type="ECO:0000256" key="6">
    <source>
        <dbReference type="ARBA" id="ARBA00047473"/>
    </source>
</evidence>
<comment type="catalytic activity">
    <reaction evidence="6 8">
        <text>UDP-alpha-D-glucose + 2 NAD(+) + H2O = UDP-alpha-D-glucuronate + 2 NADH + 3 H(+)</text>
        <dbReference type="Rhea" id="RHEA:23596"/>
        <dbReference type="ChEBI" id="CHEBI:15377"/>
        <dbReference type="ChEBI" id="CHEBI:15378"/>
        <dbReference type="ChEBI" id="CHEBI:57540"/>
        <dbReference type="ChEBI" id="CHEBI:57945"/>
        <dbReference type="ChEBI" id="CHEBI:58052"/>
        <dbReference type="ChEBI" id="CHEBI:58885"/>
        <dbReference type="EC" id="1.1.1.22"/>
    </reaction>
</comment>
<evidence type="ECO:0000256" key="10">
    <source>
        <dbReference type="PIRSR" id="PIRSR500134-2"/>
    </source>
</evidence>
<reference evidence="13" key="1">
    <citation type="submission" date="2020-02" db="EMBL/GenBank/DDBJ databases">
        <authorList>
            <person name="Meier V. D."/>
        </authorList>
    </citation>
    <scope>NUCLEOTIDE SEQUENCE</scope>
    <source>
        <strain evidence="13">AVDCRST_MAG21</strain>
    </source>
</reference>
<dbReference type="GO" id="GO:0051287">
    <property type="term" value="F:NAD binding"/>
    <property type="evidence" value="ECO:0007669"/>
    <property type="project" value="InterPro"/>
</dbReference>
<dbReference type="PANTHER" id="PTHR43750:SF3">
    <property type="entry name" value="UDP-GLUCOSE 6-DEHYDROGENASE TUAD"/>
    <property type="match status" value="1"/>
</dbReference>
<comment type="similarity">
    <text evidence="2 8">Belongs to the UDP-glucose/GDP-mannose dehydrogenase family.</text>
</comment>
<evidence type="ECO:0000256" key="3">
    <source>
        <dbReference type="ARBA" id="ARBA00012954"/>
    </source>
</evidence>
<gene>
    <name evidence="13" type="ORF">AVDCRST_MAG21-1578</name>
</gene>
<dbReference type="PIRSF" id="PIRSF000124">
    <property type="entry name" value="UDPglc_GDPman_dh"/>
    <property type="match status" value="1"/>
</dbReference>
<dbReference type="UniPathway" id="UPA00038">
    <property type="reaction ID" value="UER00491"/>
</dbReference>
<accession>A0A6J4N5H3</accession>
<feature type="binding site" evidence="11">
    <location>
        <position position="36"/>
    </location>
    <ligand>
        <name>NAD(+)</name>
        <dbReference type="ChEBI" id="CHEBI:57540"/>
    </ligand>
</feature>
<dbReference type="Pfam" id="PF03720">
    <property type="entry name" value="UDPG_MGDP_dh_C"/>
    <property type="match status" value="1"/>
</dbReference>
<dbReference type="InterPro" id="IPR017476">
    <property type="entry name" value="UDP-Glc/GDP-Man"/>
</dbReference>
<evidence type="ECO:0000256" key="8">
    <source>
        <dbReference type="PIRNR" id="PIRNR000124"/>
    </source>
</evidence>
<evidence type="ECO:0000256" key="11">
    <source>
        <dbReference type="PIRSR" id="PIRSR500134-3"/>
    </source>
</evidence>
<feature type="binding site" evidence="11">
    <location>
        <position position="334"/>
    </location>
    <ligand>
        <name>NAD(+)</name>
        <dbReference type="ChEBI" id="CHEBI:57540"/>
    </ligand>
</feature>
<dbReference type="GO" id="GO:0000271">
    <property type="term" value="P:polysaccharide biosynthetic process"/>
    <property type="evidence" value="ECO:0007669"/>
    <property type="project" value="InterPro"/>
</dbReference>
<dbReference type="Gene3D" id="3.40.50.720">
    <property type="entry name" value="NAD(P)-binding Rossmann-like Domain"/>
    <property type="match status" value="2"/>
</dbReference>
<feature type="binding site" evidence="10">
    <location>
        <position position="261"/>
    </location>
    <ligand>
        <name>substrate</name>
    </ligand>
</feature>
<keyword evidence="5 8" id="KW-0520">NAD</keyword>
<feature type="active site" description="Nucleophile" evidence="9">
    <location>
        <position position="264"/>
    </location>
</feature>
<dbReference type="SUPFAM" id="SSF51735">
    <property type="entry name" value="NAD(P)-binding Rossmann-fold domains"/>
    <property type="match status" value="1"/>
</dbReference>
<dbReference type="InterPro" id="IPR014026">
    <property type="entry name" value="UDP-Glc/GDP-Man_DH_dimer"/>
</dbReference>
<dbReference type="GO" id="GO:0006065">
    <property type="term" value="P:UDP-glucuronate biosynthetic process"/>
    <property type="evidence" value="ECO:0007669"/>
    <property type="project" value="UniProtKB-UniPathway"/>
</dbReference>
<dbReference type="InterPro" id="IPR036220">
    <property type="entry name" value="UDP-Glc/GDP-Man_DH_C_sf"/>
</dbReference>
<evidence type="ECO:0000256" key="9">
    <source>
        <dbReference type="PIRSR" id="PIRSR500134-1"/>
    </source>
</evidence>
<dbReference type="PIRSF" id="PIRSF500134">
    <property type="entry name" value="UDPglc_DH_bac"/>
    <property type="match status" value="1"/>
</dbReference>
<dbReference type="SUPFAM" id="SSF52413">
    <property type="entry name" value="UDP-glucose/GDP-mannose dehydrogenase C-terminal domain"/>
    <property type="match status" value="1"/>
</dbReference>
<dbReference type="InterPro" id="IPR001732">
    <property type="entry name" value="UDP-Glc/GDP-Man_DH_N"/>
</dbReference>
<evidence type="ECO:0000313" key="13">
    <source>
        <dbReference type="EMBL" id="CAA9378105.1"/>
    </source>
</evidence>
<dbReference type="InterPro" id="IPR028357">
    <property type="entry name" value="UDPglc_DH_bac"/>
</dbReference>
<feature type="binding site" evidence="10">
    <location>
        <begin position="253"/>
        <end position="257"/>
    </location>
    <ligand>
        <name>substrate</name>
    </ligand>
</feature>
<dbReference type="Pfam" id="PF00984">
    <property type="entry name" value="UDPG_MGDP_dh"/>
    <property type="match status" value="1"/>
</dbReference>
<feature type="binding site" evidence="10">
    <location>
        <begin position="153"/>
        <end position="156"/>
    </location>
    <ligand>
        <name>substrate</name>
    </ligand>
</feature>
<evidence type="ECO:0000256" key="7">
    <source>
        <dbReference type="ARBA" id="ARBA00053241"/>
    </source>
</evidence>
<dbReference type="SUPFAM" id="SSF48179">
    <property type="entry name" value="6-phosphogluconate dehydrogenase C-terminal domain-like"/>
    <property type="match status" value="1"/>
</dbReference>
<feature type="binding site" evidence="11">
    <location>
        <position position="86"/>
    </location>
    <ligand>
        <name>NAD(+)</name>
        <dbReference type="ChEBI" id="CHEBI:57540"/>
    </ligand>
</feature>
<feature type="binding site" evidence="11">
    <location>
        <position position="267"/>
    </location>
    <ligand>
        <name>NAD(+)</name>
        <dbReference type="ChEBI" id="CHEBI:57540"/>
    </ligand>
</feature>
<comment type="function">
    <text evidence="7">Catalyzes the conversion of UDP-glucose into UDP-glucuronate, one of the precursors of teichuronic acid.</text>
</comment>
<dbReference type="SMART" id="SM00984">
    <property type="entry name" value="UDPG_MGDP_dh_C"/>
    <property type="match status" value="1"/>
</dbReference>
<feature type="binding site" evidence="10">
    <location>
        <position position="208"/>
    </location>
    <ligand>
        <name>substrate</name>
    </ligand>
</feature>
<dbReference type="EC" id="1.1.1.22" evidence="3 8"/>
<protein>
    <recommendedName>
        <fullName evidence="3 8">UDP-glucose 6-dehydrogenase</fullName>
        <ecNumber evidence="3 8">1.1.1.22</ecNumber>
    </recommendedName>
</protein>
<feature type="domain" description="UDP-glucose/GDP-mannose dehydrogenase C-terminal" evidence="12">
    <location>
        <begin position="320"/>
        <end position="421"/>
    </location>
</feature>
<evidence type="ECO:0000256" key="2">
    <source>
        <dbReference type="ARBA" id="ARBA00006601"/>
    </source>
</evidence>
<organism evidence="13">
    <name type="scientific">uncultured Nocardioidaceae bacterium</name>
    <dbReference type="NCBI Taxonomy" id="253824"/>
    <lineage>
        <taxon>Bacteria</taxon>
        <taxon>Bacillati</taxon>
        <taxon>Actinomycetota</taxon>
        <taxon>Actinomycetes</taxon>
        <taxon>Propionibacteriales</taxon>
        <taxon>Nocardioidaceae</taxon>
        <taxon>environmental samples</taxon>
    </lineage>
</organism>
<dbReference type="AlphaFoldDB" id="A0A6J4N5H3"/>
<dbReference type="InterPro" id="IPR014027">
    <property type="entry name" value="UDP-Glc/GDP-Man_DH_C"/>
</dbReference>
<dbReference type="PANTHER" id="PTHR43750">
    <property type="entry name" value="UDP-GLUCOSE 6-DEHYDROGENASE TUAD"/>
    <property type="match status" value="1"/>
</dbReference>
<dbReference type="Pfam" id="PF03721">
    <property type="entry name" value="UDPG_MGDP_dh_N"/>
    <property type="match status" value="1"/>
</dbReference>
<feature type="binding site" evidence="10">
    <location>
        <position position="327"/>
    </location>
    <ligand>
        <name>substrate</name>
    </ligand>
</feature>
<name>A0A6J4N5H3_9ACTN</name>
<dbReference type="FunFam" id="1.20.5.100:FF:000001">
    <property type="entry name" value="UDP-glucose 6-dehydrogenase"/>
    <property type="match status" value="1"/>
</dbReference>